<accession>C7R5B6</accession>
<dbReference type="GO" id="GO:0005886">
    <property type="term" value="C:plasma membrane"/>
    <property type="evidence" value="ECO:0007669"/>
    <property type="project" value="TreeGrafter"/>
</dbReference>
<keyword evidence="2" id="KW-1133">Transmembrane helix</keyword>
<sequence length="348" mass="36952">MDIVLTVLFVAAATHGFVTQPRRVRNMVYVGFAVMFAVLAVTAQGGNNTIVGVGIALFGVGFLLSIPVLAITFLAWGVSGFRRDVPRFAVVGILAGIALMCAPVVPFAMISQHSPGRIWASLWLVMIIGYLGFAFTCYLAYTFLYAAVPERFISSYIVVLGSELDGDQVTPVLASRLNYAITLYANYSAFHGETAIVVSGGTPEPPTDAPAQSPESAPVAPGPASVAEAHAMRDYLTNHGIPARDIVVEDTALTTEDNLIQSRLLIPEPDAPLAVVTSNYHVYRTTTLARQLGVRAHVYGAPTPRGFLAGSLLREFAAILTHTVLPNVLIIIGLTGLCLIGLRSTIGG</sequence>
<feature type="region of interest" description="Disordered" evidence="1">
    <location>
        <begin position="201"/>
        <end position="222"/>
    </location>
</feature>
<evidence type="ECO:0000313" key="5">
    <source>
        <dbReference type="Proteomes" id="UP000000628"/>
    </source>
</evidence>
<dbReference type="Gene3D" id="3.40.50.620">
    <property type="entry name" value="HUPs"/>
    <property type="match status" value="1"/>
</dbReference>
<dbReference type="STRING" id="471856.Jden_0119"/>
<dbReference type="PANTHER" id="PTHR30336">
    <property type="entry name" value="INNER MEMBRANE PROTEIN, PROBABLE PERMEASE"/>
    <property type="match status" value="1"/>
</dbReference>
<dbReference type="eggNOG" id="COG1434">
    <property type="taxonomic scope" value="Bacteria"/>
</dbReference>
<name>C7R5B6_JONDD</name>
<keyword evidence="2" id="KW-0472">Membrane</keyword>
<dbReference type="RefSeq" id="WP_012805899.1">
    <property type="nucleotide sequence ID" value="NC_013174.1"/>
</dbReference>
<feature type="transmembrane region" description="Helical" evidence="2">
    <location>
        <begin position="122"/>
        <end position="148"/>
    </location>
</feature>
<feature type="compositionally biased region" description="Low complexity" evidence="1">
    <location>
        <begin position="213"/>
        <end position="222"/>
    </location>
</feature>
<dbReference type="PANTHER" id="PTHR30336:SF4">
    <property type="entry name" value="ENVELOPE BIOGENESIS FACTOR ELYC"/>
    <property type="match status" value="1"/>
</dbReference>
<dbReference type="GO" id="GO:0000270">
    <property type="term" value="P:peptidoglycan metabolic process"/>
    <property type="evidence" value="ECO:0007669"/>
    <property type="project" value="TreeGrafter"/>
</dbReference>
<proteinExistence type="predicted"/>
<dbReference type="GO" id="GO:0043164">
    <property type="term" value="P:Gram-negative-bacterium-type cell wall biogenesis"/>
    <property type="evidence" value="ECO:0007669"/>
    <property type="project" value="TreeGrafter"/>
</dbReference>
<dbReference type="OrthoDB" id="9782395at2"/>
<keyword evidence="2" id="KW-0812">Transmembrane</keyword>
<dbReference type="CDD" id="cd06259">
    <property type="entry name" value="YdcF-like"/>
    <property type="match status" value="1"/>
</dbReference>
<dbReference type="KEGG" id="jde:Jden_0119"/>
<organism evidence="4 5">
    <name type="scientific">Jonesia denitrificans (strain ATCC 14870 / DSM 20603 / BCRC 15368 / CIP 55.134 / JCM 11481 / NBRC 15587 / NCTC 10816 / Prevot 55134)</name>
    <name type="common">Listeria denitrificans</name>
    <dbReference type="NCBI Taxonomy" id="471856"/>
    <lineage>
        <taxon>Bacteria</taxon>
        <taxon>Bacillati</taxon>
        <taxon>Actinomycetota</taxon>
        <taxon>Actinomycetes</taxon>
        <taxon>Micrococcales</taxon>
        <taxon>Jonesiaceae</taxon>
        <taxon>Jonesia</taxon>
    </lineage>
</organism>
<feature type="transmembrane region" description="Helical" evidence="2">
    <location>
        <begin position="88"/>
        <end position="110"/>
    </location>
</feature>
<dbReference type="InterPro" id="IPR051599">
    <property type="entry name" value="Cell_Envelope_Assoc"/>
</dbReference>
<evidence type="ECO:0000256" key="1">
    <source>
        <dbReference type="SAM" id="MobiDB-lite"/>
    </source>
</evidence>
<dbReference type="Pfam" id="PF02698">
    <property type="entry name" value="DUF218"/>
    <property type="match status" value="1"/>
</dbReference>
<evidence type="ECO:0000259" key="3">
    <source>
        <dbReference type="Pfam" id="PF02698"/>
    </source>
</evidence>
<dbReference type="InterPro" id="IPR014729">
    <property type="entry name" value="Rossmann-like_a/b/a_fold"/>
</dbReference>
<dbReference type="Proteomes" id="UP000000628">
    <property type="component" value="Chromosome"/>
</dbReference>
<protein>
    <recommendedName>
        <fullName evidence="3">DUF218 domain-containing protein</fullName>
    </recommendedName>
</protein>
<feature type="transmembrane region" description="Helical" evidence="2">
    <location>
        <begin position="324"/>
        <end position="342"/>
    </location>
</feature>
<gene>
    <name evidence="4" type="ordered locus">Jden_0119</name>
</gene>
<dbReference type="EMBL" id="CP001706">
    <property type="protein sequence ID" value="ACV07794.1"/>
    <property type="molecule type" value="Genomic_DNA"/>
</dbReference>
<keyword evidence="5" id="KW-1185">Reference proteome</keyword>
<evidence type="ECO:0000256" key="2">
    <source>
        <dbReference type="SAM" id="Phobius"/>
    </source>
</evidence>
<dbReference type="HOGENOM" id="CLU_051474_2_0_11"/>
<feature type="transmembrane region" description="Helical" evidence="2">
    <location>
        <begin position="26"/>
        <end position="43"/>
    </location>
</feature>
<reference evidence="4 5" key="1">
    <citation type="journal article" date="2009" name="Stand. Genomic Sci.">
        <title>Complete genome sequence of Jonesia denitrificans type strain (Prevot 55134).</title>
        <authorList>
            <person name="Pukall R."/>
            <person name="Gehrich-Schroter G."/>
            <person name="Lapidus A."/>
            <person name="Nolan M."/>
            <person name="Glavina Del Rio T."/>
            <person name="Lucas S."/>
            <person name="Chen F."/>
            <person name="Tice H."/>
            <person name="Pitluck S."/>
            <person name="Cheng J.F."/>
            <person name="Copeland A."/>
            <person name="Saunders E."/>
            <person name="Brettin T."/>
            <person name="Detter J.C."/>
            <person name="Bruce D."/>
            <person name="Goodwin L."/>
            <person name="Pati A."/>
            <person name="Ivanova N."/>
            <person name="Mavromatis K."/>
            <person name="Ovchinnikova G."/>
            <person name="Chen A."/>
            <person name="Palaniappan K."/>
            <person name="Land M."/>
            <person name="Hauser L."/>
            <person name="Chang Y.J."/>
            <person name="Jeffries C.D."/>
            <person name="Chain P."/>
            <person name="Goker M."/>
            <person name="Bristow J."/>
            <person name="Eisen J.A."/>
            <person name="Markowitz V."/>
            <person name="Hugenholtz P."/>
            <person name="Kyrpides N.C."/>
            <person name="Klenk H.P."/>
            <person name="Han C."/>
        </authorList>
    </citation>
    <scope>NUCLEOTIDE SEQUENCE [LARGE SCALE GENOMIC DNA]</scope>
    <source>
        <strain evidence="5">ATCC 14870 / DSM 20603 / BCRC 15368 / CIP 55.134 / JCM 11481 / NBRC 15587 / NCTC 10816 / Prevot 55134</strain>
    </source>
</reference>
<dbReference type="InterPro" id="IPR003848">
    <property type="entry name" value="DUF218"/>
</dbReference>
<dbReference type="AlphaFoldDB" id="C7R5B6"/>
<feature type="transmembrane region" description="Helical" evidence="2">
    <location>
        <begin position="50"/>
        <end position="76"/>
    </location>
</feature>
<feature type="domain" description="DUF218" evidence="3">
    <location>
        <begin position="156"/>
        <end position="311"/>
    </location>
</feature>
<evidence type="ECO:0000313" key="4">
    <source>
        <dbReference type="EMBL" id="ACV07794.1"/>
    </source>
</evidence>